<dbReference type="InterPro" id="IPR027417">
    <property type="entry name" value="P-loop_NTPase"/>
</dbReference>
<keyword evidence="2" id="KW-0677">Repeat</keyword>
<dbReference type="InterPro" id="IPR026082">
    <property type="entry name" value="ABCA"/>
</dbReference>
<feature type="domain" description="ABC transporter" evidence="6">
    <location>
        <begin position="89"/>
        <end position="322"/>
    </location>
</feature>
<dbReference type="InterPro" id="IPR003593">
    <property type="entry name" value="AAA+_ATPase"/>
</dbReference>
<proteinExistence type="predicted"/>
<dbReference type="InterPro" id="IPR003439">
    <property type="entry name" value="ABC_transporter-like_ATP-bd"/>
</dbReference>
<keyword evidence="8" id="KW-1185">Reference proteome</keyword>
<gene>
    <name evidence="7" type="ORF">TTRE_0000281901</name>
</gene>
<keyword evidence="5" id="KW-0472">Membrane</keyword>
<dbReference type="SUPFAM" id="SSF52540">
    <property type="entry name" value="P-loop containing nucleoside triphosphate hydrolases"/>
    <property type="match status" value="1"/>
</dbReference>
<dbReference type="STRING" id="36087.A0A077Z3Y0"/>
<dbReference type="GO" id="GO:0016887">
    <property type="term" value="F:ATP hydrolysis activity"/>
    <property type="evidence" value="ECO:0007669"/>
    <property type="project" value="InterPro"/>
</dbReference>
<dbReference type="PROSITE" id="PS50893">
    <property type="entry name" value="ABC_TRANSPORTER_2"/>
    <property type="match status" value="1"/>
</dbReference>
<reference evidence="7" key="2">
    <citation type="submission" date="2014-03" db="EMBL/GenBank/DDBJ databases">
        <title>The whipworm genome and dual-species transcriptomics of an intimate host-pathogen interaction.</title>
        <authorList>
            <person name="Foth B.J."/>
            <person name="Tsai I.J."/>
            <person name="Reid A.J."/>
            <person name="Bancroft A.J."/>
            <person name="Nichol S."/>
            <person name="Tracey A."/>
            <person name="Holroyd N."/>
            <person name="Cotton J.A."/>
            <person name="Stanley E.J."/>
            <person name="Zarowiecki M."/>
            <person name="Liu J.Z."/>
            <person name="Huckvale T."/>
            <person name="Cooper P.J."/>
            <person name="Grencis R.K."/>
            <person name="Berriman M."/>
        </authorList>
    </citation>
    <scope>NUCLEOTIDE SEQUENCE [LARGE SCALE GENOMIC DNA]</scope>
</reference>
<evidence type="ECO:0000313" key="7">
    <source>
        <dbReference type="EMBL" id="CDW54549.1"/>
    </source>
</evidence>
<evidence type="ECO:0000256" key="4">
    <source>
        <dbReference type="ARBA" id="ARBA00022840"/>
    </source>
</evidence>
<evidence type="ECO:0000313" key="8">
    <source>
        <dbReference type="Proteomes" id="UP000030665"/>
    </source>
</evidence>
<dbReference type="GO" id="GO:0005319">
    <property type="term" value="F:lipid transporter activity"/>
    <property type="evidence" value="ECO:0007669"/>
    <property type="project" value="TreeGrafter"/>
</dbReference>
<dbReference type="GO" id="GO:0016020">
    <property type="term" value="C:membrane"/>
    <property type="evidence" value="ECO:0007669"/>
    <property type="project" value="InterPro"/>
</dbReference>
<keyword evidence="3" id="KW-0547">Nucleotide-binding</keyword>
<accession>A0A077Z3Y0</accession>
<dbReference type="Proteomes" id="UP000030665">
    <property type="component" value="Unassembled WGS sequence"/>
</dbReference>
<dbReference type="GO" id="GO:0005524">
    <property type="term" value="F:ATP binding"/>
    <property type="evidence" value="ECO:0007669"/>
    <property type="project" value="UniProtKB-KW"/>
</dbReference>
<dbReference type="AlphaFoldDB" id="A0A077Z3Y0"/>
<dbReference type="PANTHER" id="PTHR19229">
    <property type="entry name" value="ATP-BINDING CASSETTE TRANSPORTER SUBFAMILY A ABCA"/>
    <property type="match status" value="1"/>
</dbReference>
<feature type="transmembrane region" description="Helical" evidence="5">
    <location>
        <begin position="39"/>
        <end position="63"/>
    </location>
</feature>
<keyword evidence="4" id="KW-0067">ATP-binding</keyword>
<dbReference type="GO" id="GO:0140359">
    <property type="term" value="F:ABC-type transporter activity"/>
    <property type="evidence" value="ECO:0007669"/>
    <property type="project" value="InterPro"/>
</dbReference>
<evidence type="ECO:0000256" key="1">
    <source>
        <dbReference type="ARBA" id="ARBA00022448"/>
    </source>
</evidence>
<reference evidence="7" key="1">
    <citation type="submission" date="2014-01" db="EMBL/GenBank/DDBJ databases">
        <authorList>
            <person name="Aslett M."/>
        </authorList>
    </citation>
    <scope>NUCLEOTIDE SEQUENCE</scope>
</reference>
<evidence type="ECO:0000259" key="6">
    <source>
        <dbReference type="PROSITE" id="PS50893"/>
    </source>
</evidence>
<dbReference type="CDD" id="cd03263">
    <property type="entry name" value="ABC_subfamily_A"/>
    <property type="match status" value="1"/>
</dbReference>
<dbReference type="PANTHER" id="PTHR19229:SF36">
    <property type="entry name" value="ATP-BINDING CASSETTE SUB-FAMILY A MEMBER 2"/>
    <property type="match status" value="1"/>
</dbReference>
<dbReference type="EMBL" id="HG805904">
    <property type="protein sequence ID" value="CDW54549.1"/>
    <property type="molecule type" value="Genomic_DNA"/>
</dbReference>
<evidence type="ECO:0000256" key="5">
    <source>
        <dbReference type="SAM" id="Phobius"/>
    </source>
</evidence>
<keyword evidence="1" id="KW-0813">Transport</keyword>
<keyword evidence="5" id="KW-0812">Transmembrane</keyword>
<keyword evidence="5" id="KW-1133">Transmembrane helix</keyword>
<dbReference type="SMART" id="SM00382">
    <property type="entry name" value="AAA"/>
    <property type="match status" value="1"/>
</dbReference>
<name>A0A077Z3Y0_TRITR</name>
<evidence type="ECO:0000256" key="3">
    <source>
        <dbReference type="ARBA" id="ARBA00022741"/>
    </source>
</evidence>
<dbReference type="Gene3D" id="3.40.50.300">
    <property type="entry name" value="P-loop containing nucleotide triphosphate hydrolases"/>
    <property type="match status" value="1"/>
</dbReference>
<sequence length="417" mass="46237">MFPQFGVTIVINALVRNEERENPFGITSLFDPLYDYGSFSYSLLILMMLFGAVIHLFFAWYLLEIRSKFFENAGGDYLKQEILHFPVDLSVEHISMCYGIGKKAKMALKDVSAEFYAGEVTAVLGANGSGKTTLLSIMCGLFPPTKGDVVLLGESISSNIRHICAFLGYCPKDNVLLNKLTVGENLNFFGSLKGIPSAELRRDINEVLKIADLCEMRHVLVENSSDTVKRKLAIAIALLGNTKVIVIDEPTFGVDRVLRHAVWSMIFSIKKKRTVVFSTQYLDEAEILADRIAIISGGELKCSGSTGFLMANSKGGCFLTFVKKPQRTSLPEVSCVKKLISYLQSYVPDAEIVQNSHKEIEFKLPITDAVTLLNLVSEIDKSLESFGCTSYGFSEGGLEDVMFTETKRCQLVARKNM</sequence>
<protein>
    <submittedName>
        <fullName evidence="7">ABC tran domain containing protein</fullName>
    </submittedName>
</protein>
<evidence type="ECO:0000256" key="2">
    <source>
        <dbReference type="ARBA" id="ARBA00022737"/>
    </source>
</evidence>
<dbReference type="OrthoDB" id="416154at2759"/>
<dbReference type="Pfam" id="PF00005">
    <property type="entry name" value="ABC_tran"/>
    <property type="match status" value="1"/>
</dbReference>
<organism evidence="7 8">
    <name type="scientific">Trichuris trichiura</name>
    <name type="common">Whipworm</name>
    <name type="synonym">Trichocephalus trichiurus</name>
    <dbReference type="NCBI Taxonomy" id="36087"/>
    <lineage>
        <taxon>Eukaryota</taxon>
        <taxon>Metazoa</taxon>
        <taxon>Ecdysozoa</taxon>
        <taxon>Nematoda</taxon>
        <taxon>Enoplea</taxon>
        <taxon>Dorylaimia</taxon>
        <taxon>Trichinellida</taxon>
        <taxon>Trichuridae</taxon>
        <taxon>Trichuris</taxon>
    </lineage>
</organism>